<proteinExistence type="predicted"/>
<dbReference type="PANTHER" id="PTHR39430:SF1">
    <property type="entry name" value="PROTEASE"/>
    <property type="match status" value="1"/>
</dbReference>
<reference evidence="3 4" key="1">
    <citation type="submission" date="2020-04" db="EMBL/GenBank/DDBJ databases">
        <authorList>
            <person name="Hitch T.C.A."/>
            <person name="Wylensek D."/>
            <person name="Clavel T."/>
        </authorList>
    </citation>
    <scope>NUCLEOTIDE SEQUENCE [LARGE SCALE GENOMIC DNA]</scope>
    <source>
        <strain evidence="3 4">BL-383-APC-3D</strain>
    </source>
</reference>
<dbReference type="EMBL" id="JABAFZ010000001">
    <property type="protein sequence ID" value="NME88369.1"/>
    <property type="molecule type" value="Genomic_DNA"/>
</dbReference>
<dbReference type="PANTHER" id="PTHR39430">
    <property type="entry name" value="MEMBRANE-ASSOCIATED PROTEASE-RELATED"/>
    <property type="match status" value="1"/>
</dbReference>
<dbReference type="Proteomes" id="UP000544551">
    <property type="component" value="Unassembled WGS sequence"/>
</dbReference>
<gene>
    <name evidence="3" type="ORF">HF853_01455</name>
</gene>
<feature type="transmembrane region" description="Helical" evidence="1">
    <location>
        <begin position="21"/>
        <end position="42"/>
    </location>
</feature>
<dbReference type="GO" id="GO:0080120">
    <property type="term" value="P:CAAX-box protein maturation"/>
    <property type="evidence" value="ECO:0007669"/>
    <property type="project" value="UniProtKB-ARBA"/>
</dbReference>
<keyword evidence="3" id="KW-0482">Metalloprotease</keyword>
<organism evidence="3 4">
    <name type="scientific">Corynebacterium stationis</name>
    <dbReference type="NCBI Taxonomy" id="1705"/>
    <lineage>
        <taxon>Bacteria</taxon>
        <taxon>Bacillati</taxon>
        <taxon>Actinomycetota</taxon>
        <taxon>Actinomycetes</taxon>
        <taxon>Mycobacteriales</taxon>
        <taxon>Corynebacteriaceae</taxon>
        <taxon>Corynebacterium</taxon>
    </lineage>
</organism>
<evidence type="ECO:0000259" key="2">
    <source>
        <dbReference type="Pfam" id="PF02517"/>
    </source>
</evidence>
<sequence>MSKYSSNFDLQPRIPITAWGLVIRAVIAVVVLLTANSIRIPISSWLINPQNAQTGDTPDQVLLSSLIFLLTPVVVFAFLALWMPLVERRGLKTISFPYWRGILPGLVGGTAAVAVPVAIAWPLAMALAEPLDNSPAQDSEIGGTLIGAYVVYFLVRSFLLQGIPEEFLFRGWLFSTTKSKPIFSLVWTALAFTVIHLTSSGGQQSTKDFILYLVMPLGMGAIAGAVVLWTENTWWAAGTHGGFHILLTVLSMLFPFSMGSSTWVVLGIMQLLAAVVMTFVWLRRRN</sequence>
<dbReference type="AlphaFoldDB" id="A0AB36CI13"/>
<feature type="transmembrane region" description="Helical" evidence="1">
    <location>
        <begin position="141"/>
        <end position="160"/>
    </location>
</feature>
<accession>A0AB36CI13</accession>
<dbReference type="RefSeq" id="WP_168968891.1">
    <property type="nucleotide sequence ID" value="NZ_JABAFZ010000001.1"/>
</dbReference>
<feature type="transmembrane region" description="Helical" evidence="1">
    <location>
        <begin position="98"/>
        <end position="121"/>
    </location>
</feature>
<feature type="transmembrane region" description="Helical" evidence="1">
    <location>
        <begin position="209"/>
        <end position="229"/>
    </location>
</feature>
<keyword evidence="3" id="KW-0645">Protease</keyword>
<keyword evidence="1" id="KW-0812">Transmembrane</keyword>
<evidence type="ECO:0000313" key="4">
    <source>
        <dbReference type="Proteomes" id="UP000544551"/>
    </source>
</evidence>
<keyword evidence="1" id="KW-0472">Membrane</keyword>
<keyword evidence="1" id="KW-1133">Transmembrane helix</keyword>
<feature type="transmembrane region" description="Helical" evidence="1">
    <location>
        <begin position="62"/>
        <end position="86"/>
    </location>
</feature>
<keyword evidence="3" id="KW-0378">Hydrolase</keyword>
<evidence type="ECO:0000313" key="3">
    <source>
        <dbReference type="EMBL" id="NME88369.1"/>
    </source>
</evidence>
<feature type="transmembrane region" description="Helical" evidence="1">
    <location>
        <begin position="241"/>
        <end position="257"/>
    </location>
</feature>
<feature type="transmembrane region" description="Helical" evidence="1">
    <location>
        <begin position="181"/>
        <end position="197"/>
    </location>
</feature>
<name>A0AB36CI13_9CORY</name>
<dbReference type="GO" id="GO:0008237">
    <property type="term" value="F:metallopeptidase activity"/>
    <property type="evidence" value="ECO:0007669"/>
    <property type="project" value="UniProtKB-KW"/>
</dbReference>
<comment type="caution">
    <text evidence="3">The sequence shown here is derived from an EMBL/GenBank/DDBJ whole genome shotgun (WGS) entry which is preliminary data.</text>
</comment>
<evidence type="ECO:0000256" key="1">
    <source>
        <dbReference type="SAM" id="Phobius"/>
    </source>
</evidence>
<feature type="domain" description="CAAX prenyl protease 2/Lysostaphin resistance protein A-like" evidence="2">
    <location>
        <begin position="150"/>
        <end position="244"/>
    </location>
</feature>
<dbReference type="InterPro" id="IPR003675">
    <property type="entry name" value="Rce1/LyrA-like_dom"/>
</dbReference>
<protein>
    <submittedName>
        <fullName evidence="3">CPBP family intramembrane metalloprotease</fullName>
    </submittedName>
</protein>
<feature type="transmembrane region" description="Helical" evidence="1">
    <location>
        <begin position="263"/>
        <end position="282"/>
    </location>
</feature>
<dbReference type="GO" id="GO:0004175">
    <property type="term" value="F:endopeptidase activity"/>
    <property type="evidence" value="ECO:0007669"/>
    <property type="project" value="UniProtKB-ARBA"/>
</dbReference>
<dbReference type="Pfam" id="PF02517">
    <property type="entry name" value="Rce1-like"/>
    <property type="match status" value="1"/>
</dbReference>